<organism evidence="1 2">
    <name type="scientific">Methylocaldum szegediense</name>
    <dbReference type="NCBI Taxonomy" id="73780"/>
    <lineage>
        <taxon>Bacteria</taxon>
        <taxon>Pseudomonadati</taxon>
        <taxon>Pseudomonadota</taxon>
        <taxon>Gammaproteobacteria</taxon>
        <taxon>Methylococcales</taxon>
        <taxon>Methylococcaceae</taxon>
        <taxon>Methylocaldum</taxon>
    </lineage>
</organism>
<proteinExistence type="predicted"/>
<evidence type="ECO:0000313" key="1">
    <source>
        <dbReference type="EMBL" id="CAI8725355.1"/>
    </source>
</evidence>
<keyword evidence="2" id="KW-1185">Reference proteome</keyword>
<accession>A0ABN8WXA4</accession>
<gene>
    <name evidence="1" type="ORF">MSZNOR_0172</name>
</gene>
<reference evidence="1 2" key="1">
    <citation type="submission" date="2023-03" db="EMBL/GenBank/DDBJ databases">
        <authorList>
            <person name="Pearce D."/>
        </authorList>
    </citation>
    <scope>NUCLEOTIDE SEQUENCE [LARGE SCALE GENOMIC DNA]</scope>
    <source>
        <strain evidence="1">Msz</strain>
    </source>
</reference>
<name>A0ABN8WXA4_9GAMM</name>
<dbReference type="EMBL" id="OX458333">
    <property type="protein sequence ID" value="CAI8725355.1"/>
    <property type="molecule type" value="Genomic_DNA"/>
</dbReference>
<evidence type="ECO:0000313" key="2">
    <source>
        <dbReference type="Proteomes" id="UP001162030"/>
    </source>
</evidence>
<sequence>MLCACVGFGAIRSLLEHAKSLAGDRRRVPVATVEHARIGRFIGLECFRLVSTVVRAKRMFHWGWDDSSDPYIRVEDVLARAWSALFGNGYKRRSGPERGEGLMCHTFATVAGASAEGSQCRCDRQ</sequence>
<protein>
    <submittedName>
        <fullName evidence="1">Uncharacterized protein</fullName>
    </submittedName>
</protein>
<dbReference type="Proteomes" id="UP001162030">
    <property type="component" value="Chromosome"/>
</dbReference>